<evidence type="ECO:0000313" key="3">
    <source>
        <dbReference type="Proteomes" id="UP000593564"/>
    </source>
</evidence>
<dbReference type="EMBL" id="JACBKZ010000014">
    <property type="protein sequence ID" value="KAF5933851.1"/>
    <property type="molecule type" value="Genomic_DNA"/>
</dbReference>
<proteinExistence type="predicted"/>
<dbReference type="Pfam" id="PF13456">
    <property type="entry name" value="RVT_3"/>
    <property type="match status" value="1"/>
</dbReference>
<dbReference type="PANTHER" id="PTHR47723:SF19">
    <property type="entry name" value="POLYNUCLEOTIDYL TRANSFERASE, RIBONUCLEASE H-LIKE SUPERFAMILY PROTEIN"/>
    <property type="match status" value="1"/>
</dbReference>
<dbReference type="SUPFAM" id="SSF53098">
    <property type="entry name" value="Ribonuclease H-like"/>
    <property type="match status" value="1"/>
</dbReference>
<protein>
    <recommendedName>
        <fullName evidence="1">RNase H type-1 domain-containing protein</fullName>
    </recommendedName>
</protein>
<accession>A0A7J7G0X9</accession>
<gene>
    <name evidence="2" type="ORF">HYC85_030022</name>
</gene>
<dbReference type="InterPro" id="IPR002156">
    <property type="entry name" value="RNaseH_domain"/>
</dbReference>
<sequence>MNTDGCSKEDPGQAGYGGLLRDETGTWIWGYFGKLGHCTSLEAELWDIYRGLTILFQKGTKDVVIESDSEQAINQLLHGPNQNSPYKALIEDAKFLLRRCSCSLVHTLRDGNKVADQLANLGVAQTEHVVFLEDPPDEVRASLVNDITGVRFERD</sequence>
<dbReference type="GO" id="GO:0003676">
    <property type="term" value="F:nucleic acid binding"/>
    <property type="evidence" value="ECO:0007669"/>
    <property type="project" value="InterPro"/>
</dbReference>
<dbReference type="Proteomes" id="UP000593564">
    <property type="component" value="Unassembled WGS sequence"/>
</dbReference>
<evidence type="ECO:0000313" key="2">
    <source>
        <dbReference type="EMBL" id="KAF5933851.1"/>
    </source>
</evidence>
<dbReference type="GO" id="GO:0004523">
    <property type="term" value="F:RNA-DNA hybrid ribonuclease activity"/>
    <property type="evidence" value="ECO:0007669"/>
    <property type="project" value="InterPro"/>
</dbReference>
<name>A0A7J7G0X9_CAMSI</name>
<dbReference type="InterPro" id="IPR036397">
    <property type="entry name" value="RNaseH_sf"/>
</dbReference>
<comment type="caution">
    <text evidence="2">The sequence shown here is derived from an EMBL/GenBank/DDBJ whole genome shotgun (WGS) entry which is preliminary data.</text>
</comment>
<dbReference type="InterPro" id="IPR044730">
    <property type="entry name" value="RNase_H-like_dom_plant"/>
</dbReference>
<feature type="domain" description="RNase H type-1" evidence="1">
    <location>
        <begin position="1"/>
        <end position="124"/>
    </location>
</feature>
<dbReference type="InterPro" id="IPR012337">
    <property type="entry name" value="RNaseH-like_sf"/>
</dbReference>
<evidence type="ECO:0000259" key="1">
    <source>
        <dbReference type="PROSITE" id="PS50879"/>
    </source>
</evidence>
<dbReference type="PROSITE" id="PS50879">
    <property type="entry name" value="RNASE_H_1"/>
    <property type="match status" value="1"/>
</dbReference>
<reference evidence="3" key="1">
    <citation type="journal article" date="2020" name="Nat. Commun.">
        <title>Genome assembly of wild tea tree DASZ reveals pedigree and selection history of tea varieties.</title>
        <authorList>
            <person name="Zhang W."/>
            <person name="Zhang Y."/>
            <person name="Qiu H."/>
            <person name="Guo Y."/>
            <person name="Wan H."/>
            <person name="Zhang X."/>
            <person name="Scossa F."/>
            <person name="Alseekh S."/>
            <person name="Zhang Q."/>
            <person name="Wang P."/>
            <person name="Xu L."/>
            <person name="Schmidt M.H."/>
            <person name="Jia X."/>
            <person name="Li D."/>
            <person name="Zhu A."/>
            <person name="Guo F."/>
            <person name="Chen W."/>
            <person name="Ni D."/>
            <person name="Usadel B."/>
            <person name="Fernie A.R."/>
            <person name="Wen W."/>
        </authorList>
    </citation>
    <scope>NUCLEOTIDE SEQUENCE [LARGE SCALE GENOMIC DNA]</scope>
    <source>
        <strain evidence="3">cv. G240</strain>
    </source>
</reference>
<dbReference type="InterPro" id="IPR053151">
    <property type="entry name" value="RNase_H-like"/>
</dbReference>
<keyword evidence="3" id="KW-1185">Reference proteome</keyword>
<dbReference type="AlphaFoldDB" id="A0A7J7G0X9"/>
<dbReference type="CDD" id="cd06222">
    <property type="entry name" value="RNase_H_like"/>
    <property type="match status" value="1"/>
</dbReference>
<organism evidence="2 3">
    <name type="scientific">Camellia sinensis</name>
    <name type="common">Tea plant</name>
    <name type="synonym">Thea sinensis</name>
    <dbReference type="NCBI Taxonomy" id="4442"/>
    <lineage>
        <taxon>Eukaryota</taxon>
        <taxon>Viridiplantae</taxon>
        <taxon>Streptophyta</taxon>
        <taxon>Embryophyta</taxon>
        <taxon>Tracheophyta</taxon>
        <taxon>Spermatophyta</taxon>
        <taxon>Magnoliopsida</taxon>
        <taxon>eudicotyledons</taxon>
        <taxon>Gunneridae</taxon>
        <taxon>Pentapetalae</taxon>
        <taxon>asterids</taxon>
        <taxon>Ericales</taxon>
        <taxon>Theaceae</taxon>
        <taxon>Camellia</taxon>
    </lineage>
</organism>
<dbReference type="Gene3D" id="3.30.420.10">
    <property type="entry name" value="Ribonuclease H-like superfamily/Ribonuclease H"/>
    <property type="match status" value="1"/>
</dbReference>
<dbReference type="PANTHER" id="PTHR47723">
    <property type="entry name" value="OS05G0353850 PROTEIN"/>
    <property type="match status" value="1"/>
</dbReference>
<reference evidence="2 3" key="2">
    <citation type="submission" date="2020-07" db="EMBL/GenBank/DDBJ databases">
        <title>Genome assembly of wild tea tree DASZ reveals pedigree and selection history of tea varieties.</title>
        <authorList>
            <person name="Zhang W."/>
        </authorList>
    </citation>
    <scope>NUCLEOTIDE SEQUENCE [LARGE SCALE GENOMIC DNA]</scope>
    <source>
        <strain evidence="3">cv. G240</strain>
        <tissue evidence="2">Leaf</tissue>
    </source>
</reference>